<proteinExistence type="predicted"/>
<evidence type="ECO:0000313" key="3">
    <source>
        <dbReference type="RefSeq" id="XP_035686082.1"/>
    </source>
</evidence>
<evidence type="ECO:0000313" key="2">
    <source>
        <dbReference type="Proteomes" id="UP000001554"/>
    </source>
</evidence>
<evidence type="ECO:0000256" key="1">
    <source>
        <dbReference type="SAM" id="SignalP"/>
    </source>
</evidence>
<protein>
    <submittedName>
        <fullName evidence="3">Uncharacterized protein LOC118422560</fullName>
    </submittedName>
</protein>
<dbReference type="Proteomes" id="UP000001554">
    <property type="component" value="Chromosome 9"/>
</dbReference>
<dbReference type="GeneID" id="118422560"/>
<reference evidence="2" key="1">
    <citation type="journal article" date="2020" name="Nat. Ecol. Evol.">
        <title>Deeply conserved synteny resolves early events in vertebrate evolution.</title>
        <authorList>
            <person name="Simakov O."/>
            <person name="Marletaz F."/>
            <person name="Yue J.X."/>
            <person name="O'Connell B."/>
            <person name="Jenkins J."/>
            <person name="Brandt A."/>
            <person name="Calef R."/>
            <person name="Tung C.H."/>
            <person name="Huang T.K."/>
            <person name="Schmutz J."/>
            <person name="Satoh N."/>
            <person name="Yu J.K."/>
            <person name="Putnam N.H."/>
            <person name="Green R.E."/>
            <person name="Rokhsar D.S."/>
        </authorList>
    </citation>
    <scope>NUCLEOTIDE SEQUENCE [LARGE SCALE GENOMIC DNA]</scope>
    <source>
        <strain evidence="2">S238N-H82</strain>
    </source>
</reference>
<feature type="signal peptide" evidence="1">
    <location>
        <begin position="1"/>
        <end position="38"/>
    </location>
</feature>
<keyword evidence="2" id="KW-1185">Reference proteome</keyword>
<dbReference type="AlphaFoldDB" id="A0A9J7LP15"/>
<sequence>MCLITAPHGSHHPFLTRRYTMSKVVLLALLALLQQGGAANVKNLPEIVHHETAGGDGEVTGQITLHCPVQPAPSCPALDHLLLYLNAQLSLEGQVDQLKNRTDSLDGQLQQLAQQELAQFQAEADLKATVEALQATVSSQDSIIQQQAAALQQLQDLII</sequence>
<dbReference type="KEGG" id="bfo:118422560"/>
<keyword evidence="1" id="KW-0732">Signal</keyword>
<name>A0A9J7LP15_BRAFL</name>
<reference evidence="3" key="2">
    <citation type="submission" date="2025-08" db="UniProtKB">
        <authorList>
            <consortium name="RefSeq"/>
        </authorList>
    </citation>
    <scope>IDENTIFICATION</scope>
    <source>
        <strain evidence="3">S238N-H82</strain>
        <tissue evidence="3">Testes</tissue>
    </source>
</reference>
<gene>
    <name evidence="3" type="primary">LOC118422560</name>
</gene>
<organism evidence="2 3">
    <name type="scientific">Branchiostoma floridae</name>
    <name type="common">Florida lancelet</name>
    <name type="synonym">Amphioxus</name>
    <dbReference type="NCBI Taxonomy" id="7739"/>
    <lineage>
        <taxon>Eukaryota</taxon>
        <taxon>Metazoa</taxon>
        <taxon>Chordata</taxon>
        <taxon>Cephalochordata</taxon>
        <taxon>Leptocardii</taxon>
        <taxon>Amphioxiformes</taxon>
        <taxon>Branchiostomatidae</taxon>
        <taxon>Branchiostoma</taxon>
    </lineage>
</organism>
<dbReference type="RefSeq" id="XP_035686082.1">
    <property type="nucleotide sequence ID" value="XM_035830189.1"/>
</dbReference>
<feature type="chain" id="PRO_5039933588" evidence="1">
    <location>
        <begin position="39"/>
        <end position="159"/>
    </location>
</feature>
<accession>A0A9J7LP15</accession>